<dbReference type="GO" id="GO:1990234">
    <property type="term" value="C:transferase complex"/>
    <property type="evidence" value="ECO:0007669"/>
    <property type="project" value="UniProtKB-ARBA"/>
</dbReference>
<name>A0A8H3DQP6_9AGAM</name>
<dbReference type="InterPro" id="IPR015943">
    <property type="entry name" value="WD40/YVTN_repeat-like_dom_sf"/>
</dbReference>
<evidence type="ECO:0000313" key="5">
    <source>
        <dbReference type="EMBL" id="CAE6536417.1"/>
    </source>
</evidence>
<dbReference type="SUPFAM" id="SSF50978">
    <property type="entry name" value="WD40 repeat-like"/>
    <property type="match status" value="2"/>
</dbReference>
<dbReference type="CDD" id="cd00200">
    <property type="entry name" value="WD40"/>
    <property type="match status" value="1"/>
</dbReference>
<dbReference type="InterPro" id="IPR001680">
    <property type="entry name" value="WD40_rpt"/>
</dbReference>
<gene>
    <name evidence="5" type="ORF">RDB_LOCUS180586</name>
</gene>
<comment type="caution">
    <text evidence="5">The sequence shown here is derived from an EMBL/GenBank/DDBJ whole genome shotgun (WGS) entry which is preliminary data.</text>
</comment>
<dbReference type="PROSITE" id="PS00678">
    <property type="entry name" value="WD_REPEATS_1"/>
    <property type="match status" value="2"/>
</dbReference>
<organism evidence="5 6">
    <name type="scientific">Rhizoctonia solani</name>
    <dbReference type="NCBI Taxonomy" id="456999"/>
    <lineage>
        <taxon>Eukaryota</taxon>
        <taxon>Fungi</taxon>
        <taxon>Dikarya</taxon>
        <taxon>Basidiomycota</taxon>
        <taxon>Agaricomycotina</taxon>
        <taxon>Agaricomycetes</taxon>
        <taxon>Cantharellales</taxon>
        <taxon>Ceratobasidiaceae</taxon>
        <taxon>Rhizoctonia</taxon>
    </lineage>
</organism>
<feature type="repeat" description="WD" evidence="3">
    <location>
        <begin position="855"/>
        <end position="896"/>
    </location>
</feature>
<accession>A0A8H3DQP6</accession>
<dbReference type="Gene3D" id="2.130.10.10">
    <property type="entry name" value="YVTN repeat-like/Quinoprotein amine dehydrogenase"/>
    <property type="match status" value="4"/>
</dbReference>
<feature type="repeat" description="WD" evidence="3">
    <location>
        <begin position="898"/>
        <end position="939"/>
    </location>
</feature>
<dbReference type="InterPro" id="IPR056884">
    <property type="entry name" value="NPHP3-like_N"/>
</dbReference>
<evidence type="ECO:0000256" key="1">
    <source>
        <dbReference type="ARBA" id="ARBA00022574"/>
    </source>
</evidence>
<keyword evidence="2" id="KW-0677">Repeat</keyword>
<feature type="repeat" description="WD" evidence="3">
    <location>
        <begin position="1031"/>
        <end position="1072"/>
    </location>
</feature>
<dbReference type="InterPro" id="IPR019775">
    <property type="entry name" value="WD40_repeat_CS"/>
</dbReference>
<proteinExistence type="predicted"/>
<dbReference type="Proteomes" id="UP000663853">
    <property type="component" value="Unassembled WGS sequence"/>
</dbReference>
<dbReference type="PANTHER" id="PTHR22847">
    <property type="entry name" value="WD40 REPEAT PROTEIN"/>
    <property type="match status" value="1"/>
</dbReference>
<feature type="repeat" description="WD" evidence="3">
    <location>
        <begin position="812"/>
        <end position="853"/>
    </location>
</feature>
<dbReference type="Pfam" id="PF24883">
    <property type="entry name" value="NPHP3_N"/>
    <property type="match status" value="1"/>
</dbReference>
<evidence type="ECO:0000256" key="3">
    <source>
        <dbReference type="PROSITE-ProRule" id="PRU00221"/>
    </source>
</evidence>
<dbReference type="PRINTS" id="PR00320">
    <property type="entry name" value="GPROTEINBRPT"/>
</dbReference>
<dbReference type="PROSITE" id="PS50294">
    <property type="entry name" value="WD_REPEATS_REGION"/>
    <property type="match status" value="5"/>
</dbReference>
<dbReference type="SMART" id="SM00320">
    <property type="entry name" value="WD40"/>
    <property type="match status" value="8"/>
</dbReference>
<reference evidence="5" key="1">
    <citation type="submission" date="2021-01" db="EMBL/GenBank/DDBJ databases">
        <authorList>
            <person name="Kaushik A."/>
        </authorList>
    </citation>
    <scope>NUCLEOTIDE SEQUENCE</scope>
    <source>
        <strain evidence="5">AG6-10EEA</strain>
    </source>
</reference>
<evidence type="ECO:0000313" key="6">
    <source>
        <dbReference type="Proteomes" id="UP000663853"/>
    </source>
</evidence>
<protein>
    <recommendedName>
        <fullName evidence="4">Nephrocystin 3-like N-terminal domain-containing protein</fullName>
    </recommendedName>
</protein>
<dbReference type="SUPFAM" id="SSF52540">
    <property type="entry name" value="P-loop containing nucleoside triphosphate hydrolases"/>
    <property type="match status" value="1"/>
</dbReference>
<dbReference type="InterPro" id="IPR020472">
    <property type="entry name" value="WD40_PAC1"/>
</dbReference>
<dbReference type="PANTHER" id="PTHR22847:SF637">
    <property type="entry name" value="WD REPEAT DOMAIN 5B"/>
    <property type="match status" value="1"/>
</dbReference>
<dbReference type="PROSITE" id="PS50082">
    <property type="entry name" value="WD_REPEATS_2"/>
    <property type="match status" value="7"/>
</dbReference>
<dbReference type="InterPro" id="IPR027417">
    <property type="entry name" value="P-loop_NTPase"/>
</dbReference>
<dbReference type="EMBL" id="CAJMXA010004172">
    <property type="protein sequence ID" value="CAE6536417.1"/>
    <property type="molecule type" value="Genomic_DNA"/>
</dbReference>
<keyword evidence="1 3" id="KW-0853">WD repeat</keyword>
<evidence type="ECO:0000259" key="4">
    <source>
        <dbReference type="Pfam" id="PF24883"/>
    </source>
</evidence>
<feature type="repeat" description="WD" evidence="3">
    <location>
        <begin position="941"/>
        <end position="982"/>
    </location>
</feature>
<dbReference type="InterPro" id="IPR036322">
    <property type="entry name" value="WD40_repeat_dom_sf"/>
</dbReference>
<feature type="repeat" description="WD" evidence="3">
    <location>
        <begin position="996"/>
        <end position="1027"/>
    </location>
</feature>
<feature type="domain" description="Nephrocystin 3-like N-terminal" evidence="4">
    <location>
        <begin position="184"/>
        <end position="337"/>
    </location>
</feature>
<feature type="repeat" description="WD" evidence="3">
    <location>
        <begin position="769"/>
        <end position="801"/>
    </location>
</feature>
<sequence>MTWDGLRESLRALKNTSIIFPPLSSATESLLSCLDGLEVVSRKREDFEDLAGELTTLSNSLNQYMVGSSTRMSDSVASAAISIESQAKGVRGVLDRAAIGDIREPSADEELGRHYRRIEAHFRQLQVIVSMSTWSIEDEHRANPRLEGLNSAKQATYDSSLSTGINRRGCAEGTRIGILAGLYDWLYNFEASPVYWMNGMAGTGKTTIASTFCEQVEERKLLAASFFCTRSSAECRIATRIVPTIAYQLARYSIPYQSALCKILEQSPDTGSTNVSRQFELLLKEPLQQVKDAIPEHLVVVIDALDECDDRDGVELIIDMLFRYAPQVPLKFLITSRPEPEIYDKMIHSKSREVIHLHEIEKSLVQADIELYLNEELAFIPPSPAEIKQLVDHSGTLFIYAATLVRYIRSGKADPQKRLQSILSVTPQATKQNTHIDALYMAVLKSALREYGMGGETEDIWAVLRTVLSAQEPISIETIAALAGIDGQKRVEYALDSLRSVLYQSEGTRLVSTLHASFPDFMFSNERSGSYYCDIIEYSQLMAQRCFLVMKEQLRFNICDLATSFVPDEKLQGLQEQIKAKISSTLAYTCRYWASHLALAPKSGTVLKALDEFLSHRLLFWMEVLSLRREIAMGVDMMLKVQKWLTFIYVGSVSPELTRLVGDACTFVIGFAVNPVSRSTPHIYISSLAFCPKSSSVYKHYSNRTQGMLDLKGSLVERMEAAALATWNIGSAIWSVAYSPDGIRVAIGCRDETVRILNAFDGMPLVEPLRGHTGLVWTVAFSPEGKFLVSGSTDRTIRIWNAHNGVLTAGPFVGHTGSVNSVSFSPDGTRLVSGGDDGIIRIWGVYDGTVLLVPSEHPSDRVKTVAFSPNGAFIASGSDGKTVRLWDAHNGTAAAAPFEGHTASITCLAFTPDGTRLISGSDDKTVCIWDVSNGSLVTSPLEGHTSRVASVAVSPDGTRVATGSKDRTVRVWKIEDGTRIAGPFVDDHGEPFSIQVAYSPDGTRVISGSENGTVNVWNVYDGTLLPPPSPYQNAISSIKSVVFCPDNIHFLSSSARGVVRIWDTTDGSFITISDKSEIFPTPLSMLSPDGSYVASTCDNGEVQITSTTNGSIVAGPFGTKRTSLSAFWFSHNSKAVVMGTHTGIIKVCDIKSPNIASGSFKSDNWGLYSLAETRDSSLLVSYSGRSGEENLRVWNIVAPVLDLGQDADPSLESNLGSTYDYAALNDGWSITKDGWMVNNRQQLLFWIPAKLASVWYSPYAILVITNAGTLQVPKQKPLIGAQWASCYTPI</sequence>
<evidence type="ECO:0000256" key="2">
    <source>
        <dbReference type="ARBA" id="ARBA00022737"/>
    </source>
</evidence>
<dbReference type="Pfam" id="PF00400">
    <property type="entry name" value="WD40"/>
    <property type="match status" value="8"/>
</dbReference>
<dbReference type="Gene3D" id="3.40.50.300">
    <property type="entry name" value="P-loop containing nucleotide triphosphate hydrolases"/>
    <property type="match status" value="1"/>
</dbReference>